<keyword evidence="2" id="KW-1185">Reference proteome</keyword>
<gene>
    <name evidence="1" type="ORF">ARMOST_08428</name>
</gene>
<dbReference type="OrthoDB" id="2833246at2759"/>
<evidence type="ECO:0000313" key="1">
    <source>
        <dbReference type="EMBL" id="SJL05056.1"/>
    </source>
</evidence>
<sequence length="353" mass="40087">MERSKVCMSAFFNDTPHNIPSLFDVSCHRRHPVLNLQLGYLRFQHSSFAIGHIRTGPFLYHLIQQSKGLKLTTEVRLIIQQVMTANGVSADVLLYVSGGPGQIDVTPEKYRDTLRAHCMDHWDWSPIVNFAHEYFTYLGLSMYTTLGPPTGYWPSGSDVDSPRFQYLEEIKEMLQRFDAVGHSDQEGMIKLNPLVYQAFAVFWDDEELTKRFATLVNNPANCLLLSHDAHKNLEEMCWAMEAIENVDRDAWDYYFVMLGGRTFPYEPADGTRIKFGAEGGRFKNDIPLPSPALCNLRLAVTKVMRLSGAAEVVESWKDEYDDSPEAICSVLGHPYTDMVALERLDEQLSSANS</sequence>
<evidence type="ECO:0000313" key="2">
    <source>
        <dbReference type="Proteomes" id="UP000219338"/>
    </source>
</evidence>
<dbReference type="STRING" id="47428.A0A284R8K2"/>
<accession>A0A284R8K2</accession>
<proteinExistence type="predicted"/>
<dbReference type="OMA" id="CWAMEAI"/>
<protein>
    <submittedName>
        <fullName evidence="1">Uncharacterized protein</fullName>
    </submittedName>
</protein>
<organism evidence="1 2">
    <name type="scientific">Armillaria ostoyae</name>
    <name type="common">Armillaria root rot fungus</name>
    <dbReference type="NCBI Taxonomy" id="47428"/>
    <lineage>
        <taxon>Eukaryota</taxon>
        <taxon>Fungi</taxon>
        <taxon>Dikarya</taxon>
        <taxon>Basidiomycota</taxon>
        <taxon>Agaricomycotina</taxon>
        <taxon>Agaricomycetes</taxon>
        <taxon>Agaricomycetidae</taxon>
        <taxon>Agaricales</taxon>
        <taxon>Marasmiineae</taxon>
        <taxon>Physalacriaceae</taxon>
        <taxon>Armillaria</taxon>
    </lineage>
</organism>
<dbReference type="AlphaFoldDB" id="A0A284R8K2"/>
<dbReference type="Proteomes" id="UP000219338">
    <property type="component" value="Unassembled WGS sequence"/>
</dbReference>
<name>A0A284R8K2_ARMOS</name>
<dbReference type="EMBL" id="FUEG01000005">
    <property type="protein sequence ID" value="SJL05056.1"/>
    <property type="molecule type" value="Genomic_DNA"/>
</dbReference>
<reference evidence="2" key="1">
    <citation type="journal article" date="2017" name="Nat. Ecol. Evol.">
        <title>Genome expansion and lineage-specific genetic innovations in the forest pathogenic fungi Armillaria.</title>
        <authorList>
            <person name="Sipos G."/>
            <person name="Prasanna A.N."/>
            <person name="Walter M.C."/>
            <person name="O'Connor E."/>
            <person name="Balint B."/>
            <person name="Krizsan K."/>
            <person name="Kiss B."/>
            <person name="Hess J."/>
            <person name="Varga T."/>
            <person name="Slot J."/>
            <person name="Riley R."/>
            <person name="Boka B."/>
            <person name="Rigling D."/>
            <person name="Barry K."/>
            <person name="Lee J."/>
            <person name="Mihaltcheva S."/>
            <person name="LaButti K."/>
            <person name="Lipzen A."/>
            <person name="Waldron R."/>
            <person name="Moloney N.M."/>
            <person name="Sperisen C."/>
            <person name="Kredics L."/>
            <person name="Vagvoelgyi C."/>
            <person name="Patrignani A."/>
            <person name="Fitzpatrick D."/>
            <person name="Nagy I."/>
            <person name="Doyle S."/>
            <person name="Anderson J.B."/>
            <person name="Grigoriev I.V."/>
            <person name="Gueldener U."/>
            <person name="Muensterkoetter M."/>
            <person name="Nagy L.G."/>
        </authorList>
    </citation>
    <scope>NUCLEOTIDE SEQUENCE [LARGE SCALE GENOMIC DNA]</scope>
    <source>
        <strain evidence="2">C18/9</strain>
    </source>
</reference>